<dbReference type="PANTHER" id="PTHR33370:SF1">
    <property type="entry name" value="TRANSLATION INITIATION FACTOR IF-1, CHLOROPLASTIC"/>
    <property type="match status" value="1"/>
</dbReference>
<evidence type="ECO:0000313" key="7">
    <source>
        <dbReference type="EMBL" id="PIS20799.1"/>
    </source>
</evidence>
<comment type="caution">
    <text evidence="7">The sequence shown here is derived from an EMBL/GenBank/DDBJ whole genome shotgun (WGS) entry which is preliminary data.</text>
</comment>
<evidence type="ECO:0000313" key="8">
    <source>
        <dbReference type="Proteomes" id="UP000231414"/>
    </source>
</evidence>
<dbReference type="GO" id="GO:0005829">
    <property type="term" value="C:cytosol"/>
    <property type="evidence" value="ECO:0007669"/>
    <property type="project" value="TreeGrafter"/>
</dbReference>
<dbReference type="PANTHER" id="PTHR33370">
    <property type="entry name" value="TRANSLATION INITIATION FACTOR IF-1, CHLOROPLASTIC"/>
    <property type="match status" value="1"/>
</dbReference>
<dbReference type="GO" id="GO:0003743">
    <property type="term" value="F:translation initiation factor activity"/>
    <property type="evidence" value="ECO:0007669"/>
    <property type="project" value="UniProtKB-UniRule"/>
</dbReference>
<dbReference type="SUPFAM" id="SSF50249">
    <property type="entry name" value="Nucleic acid-binding proteins"/>
    <property type="match status" value="1"/>
</dbReference>
<evidence type="ECO:0000256" key="5">
    <source>
        <dbReference type="NCBIfam" id="TIGR00008"/>
    </source>
</evidence>
<gene>
    <name evidence="4 7" type="primary">infA</name>
    <name evidence="7" type="ORF">COT52_01965</name>
</gene>
<dbReference type="Proteomes" id="UP000231414">
    <property type="component" value="Unassembled WGS sequence"/>
</dbReference>
<keyword evidence="2 4" id="KW-0396">Initiation factor</keyword>
<keyword evidence="3 4" id="KW-0648">Protein biosynthesis</keyword>
<feature type="domain" description="S1-like" evidence="6">
    <location>
        <begin position="1"/>
        <end position="74"/>
    </location>
</feature>
<comment type="similarity">
    <text evidence="1 4">Belongs to the IF-1 family.</text>
</comment>
<dbReference type="InterPro" id="IPR012340">
    <property type="entry name" value="NA-bd_OB-fold"/>
</dbReference>
<dbReference type="Pfam" id="PF01176">
    <property type="entry name" value="eIF-1a"/>
    <property type="match status" value="1"/>
</dbReference>
<dbReference type="HAMAP" id="MF_00075">
    <property type="entry name" value="IF_1"/>
    <property type="match status" value="1"/>
</dbReference>
<dbReference type="SMART" id="SM00316">
    <property type="entry name" value="S1"/>
    <property type="match status" value="1"/>
</dbReference>
<dbReference type="InterPro" id="IPR006196">
    <property type="entry name" value="RNA-binding_domain_S1_IF1"/>
</dbReference>
<sequence>MKLQEDLVVEGLVSKTLPNTYFKVKLNDDSGREITAHLSGNMRRFRIKILVGDKVKVEFPQVNSELGRIVYRFK</sequence>
<dbReference type="EMBL" id="PEYW01000029">
    <property type="protein sequence ID" value="PIS20799.1"/>
    <property type="molecule type" value="Genomic_DNA"/>
</dbReference>
<comment type="subunit">
    <text evidence="4">Component of the 30S ribosomal translation pre-initiation complex which assembles on the 30S ribosome in the order IF-2 and IF-3, IF-1 and N-formylmethionyl-tRNA(fMet); mRNA recruitment can occur at any time during PIC assembly.</text>
</comment>
<name>A0A2H0X9E6_UNCKA</name>
<comment type="subcellular location">
    <subcellularLocation>
        <location evidence="4">Cytoplasm</location>
    </subcellularLocation>
</comment>
<evidence type="ECO:0000259" key="6">
    <source>
        <dbReference type="PROSITE" id="PS50832"/>
    </source>
</evidence>
<dbReference type="GO" id="GO:0019843">
    <property type="term" value="F:rRNA binding"/>
    <property type="evidence" value="ECO:0007669"/>
    <property type="project" value="UniProtKB-UniRule"/>
</dbReference>
<protein>
    <recommendedName>
        <fullName evidence="4 5">Translation initiation factor IF-1</fullName>
    </recommendedName>
</protein>
<evidence type="ECO:0000256" key="2">
    <source>
        <dbReference type="ARBA" id="ARBA00022540"/>
    </source>
</evidence>
<evidence type="ECO:0000256" key="1">
    <source>
        <dbReference type="ARBA" id="ARBA00010939"/>
    </source>
</evidence>
<accession>A0A2H0X9E6</accession>
<dbReference type="InterPro" id="IPR003029">
    <property type="entry name" value="S1_domain"/>
</dbReference>
<keyword evidence="4" id="KW-0699">rRNA-binding</keyword>
<reference evidence="8" key="1">
    <citation type="submission" date="2017-09" db="EMBL/GenBank/DDBJ databases">
        <title>Depth-based differentiation of microbial function through sediment-hosted aquifers and enrichment of novel symbionts in the deep terrestrial subsurface.</title>
        <authorList>
            <person name="Probst A.J."/>
            <person name="Ladd B."/>
            <person name="Jarett J.K."/>
            <person name="Geller-Mcgrath D.E."/>
            <person name="Sieber C.M.K."/>
            <person name="Emerson J.B."/>
            <person name="Anantharaman K."/>
            <person name="Thomas B.C."/>
            <person name="Malmstrom R."/>
            <person name="Stieglmeier M."/>
            <person name="Klingl A."/>
            <person name="Woyke T."/>
            <person name="Ryan C.M."/>
            <person name="Banfield J.F."/>
        </authorList>
    </citation>
    <scope>NUCLEOTIDE SEQUENCE [LARGE SCALE GENOMIC DNA]</scope>
</reference>
<dbReference type="GO" id="GO:0043022">
    <property type="term" value="F:ribosome binding"/>
    <property type="evidence" value="ECO:0007669"/>
    <property type="project" value="UniProtKB-UniRule"/>
</dbReference>
<evidence type="ECO:0000256" key="4">
    <source>
        <dbReference type="HAMAP-Rule" id="MF_00075"/>
    </source>
</evidence>
<keyword evidence="4" id="KW-0963">Cytoplasm</keyword>
<dbReference type="NCBIfam" id="TIGR00008">
    <property type="entry name" value="infA"/>
    <property type="match status" value="1"/>
</dbReference>
<organism evidence="7 8">
    <name type="scientific">candidate division WWE3 bacterium CG08_land_8_20_14_0_20_43_13</name>
    <dbReference type="NCBI Taxonomy" id="1975087"/>
    <lineage>
        <taxon>Bacteria</taxon>
        <taxon>Katanobacteria</taxon>
    </lineage>
</organism>
<proteinExistence type="inferred from homology"/>
<evidence type="ECO:0000256" key="3">
    <source>
        <dbReference type="ARBA" id="ARBA00022917"/>
    </source>
</evidence>
<dbReference type="PROSITE" id="PS50832">
    <property type="entry name" value="S1_IF1_TYPE"/>
    <property type="match status" value="1"/>
</dbReference>
<dbReference type="AlphaFoldDB" id="A0A2H0X9E6"/>
<dbReference type="Gene3D" id="2.40.50.140">
    <property type="entry name" value="Nucleic acid-binding proteins"/>
    <property type="match status" value="1"/>
</dbReference>
<dbReference type="InterPro" id="IPR004368">
    <property type="entry name" value="TIF_IF1"/>
</dbReference>
<keyword evidence="4" id="KW-0694">RNA-binding</keyword>
<comment type="function">
    <text evidence="4">One of the essential components for the initiation of protein synthesis. Stabilizes the binding of IF-2 and IF-3 on the 30S subunit to which N-formylmethionyl-tRNA(fMet) subsequently binds. Helps modulate mRNA selection, yielding the 30S pre-initiation complex (PIC). Upon addition of the 50S ribosomal subunit IF-1, IF-2 and IF-3 are released leaving the mature 70S translation initiation complex.</text>
</comment>